<dbReference type="UniPathway" id="UPA00142">
    <property type="reaction ID" value="UER00210"/>
</dbReference>
<dbReference type="PANTHER" id="PTHR11130:SF0">
    <property type="entry name" value="GLUTATHIONE SYNTHETASE"/>
    <property type="match status" value="1"/>
</dbReference>
<evidence type="ECO:0000256" key="10">
    <source>
        <dbReference type="PIRSR" id="PIRSR001558-1"/>
    </source>
</evidence>
<sequence>MSYLASELSNLLLGFTKDSSKTDQNKLVISKDYSLNYNETNRDIAVDSVRYSIINNGIYQTFEIINDLPNDAKQNFKFEAYDGILKMVNFVLLPSPFPLKYYEKCCISSTILTEVVDEMSVNLQLLNELFKPILKYDKFVRDLLSISNEVYGPGGRNITEDLRTHISRSDYFIHVENLDRESYEREFCRYCQYDHCLCHFGRTATSGDEKPDFKLVEINLGGCSLSHYSKTVHKVHNKVLTTSIIDLHESDKEKTDKLVSEKKTLHMNNDPDRSFTLPISESHKAYLNKYTPIFGQKRVCVFLIPDINFINYIDTYFISSDVFDKYRIFVKTVQLDLLIDWMKRKMLFLASDWEYNPDGTVRFTDYSCYGSKLKPGRLVLNLMANPNFTSVNKSNLFEVSTVYSRDYYDSSEMVSDDAVNLRKLIEFSDAVKIPNSLLQLVNSKRAQMYFSNPKHIDELLSSYNKRVKGVKRNKGLSDLVKGTWILQVDPSLESSVEVVNDAIKNPHKYVLKANREIGKGLLFNEKLASRLKECSNNKEELSQYVLMKKISVPSQPGLFVKHLKNGSFEVFGYHSLTELGIYHYALYDGNECKVNEANGYLARTKPEFATGGGLSAGCGFINSVLLF</sequence>
<dbReference type="InterPro" id="IPR004887">
    <property type="entry name" value="GSH_synth_subst-bd"/>
</dbReference>
<evidence type="ECO:0000256" key="3">
    <source>
        <dbReference type="ARBA" id="ARBA00022598"/>
    </source>
</evidence>
<name>J7MC38_THEOR</name>
<feature type="binding site" evidence="10">
    <location>
        <position position="578"/>
    </location>
    <ligand>
        <name>ATP</name>
        <dbReference type="ChEBI" id="CHEBI:30616"/>
    </ligand>
</feature>
<dbReference type="InterPro" id="IPR016185">
    <property type="entry name" value="PreATP-grasp_dom_sf"/>
</dbReference>
<keyword evidence="14" id="KW-1185">Reference proteome</keyword>
<dbReference type="PANTHER" id="PTHR11130">
    <property type="entry name" value="GLUTATHIONE SYNTHETASE"/>
    <property type="match status" value="1"/>
</dbReference>
<dbReference type="InterPro" id="IPR014709">
    <property type="entry name" value="Glutathione_synthase_C_euk"/>
</dbReference>
<evidence type="ECO:0000313" key="14">
    <source>
        <dbReference type="Proteomes" id="UP000003786"/>
    </source>
</evidence>
<dbReference type="SUPFAM" id="SSF52440">
    <property type="entry name" value="PreATP-grasp domain"/>
    <property type="match status" value="1"/>
</dbReference>
<dbReference type="EC" id="6.3.2.3" evidence="9"/>
<dbReference type="OrthoDB" id="2020073at2759"/>
<comment type="pathway">
    <text evidence="1 9">Sulfur metabolism; glutathione biosynthesis; glutathione from L-cysteine and L-glutamate: step 2/2.</text>
</comment>
<dbReference type="Pfam" id="PF03199">
    <property type="entry name" value="GSH_synthase"/>
    <property type="match status" value="1"/>
</dbReference>
<dbReference type="Gene3D" id="3.30.1490.80">
    <property type="match status" value="1"/>
</dbReference>
<keyword evidence="7 9" id="KW-0067">ATP-binding</keyword>
<dbReference type="STRING" id="869250.J7MC38"/>
<keyword evidence="8 9" id="KW-0460">Magnesium</keyword>
<evidence type="ECO:0000259" key="12">
    <source>
        <dbReference type="Pfam" id="PF03199"/>
    </source>
</evidence>
<feature type="binding site" evidence="11">
    <location>
        <position position="516"/>
    </location>
    <ligand>
        <name>Mg(2+)</name>
        <dbReference type="ChEBI" id="CHEBI:18420"/>
    </ligand>
</feature>
<comment type="catalytic activity">
    <reaction evidence="9">
        <text>gamma-L-glutamyl-L-cysteine + glycine + ATP = glutathione + ADP + phosphate + H(+)</text>
        <dbReference type="Rhea" id="RHEA:13557"/>
        <dbReference type="ChEBI" id="CHEBI:15378"/>
        <dbReference type="ChEBI" id="CHEBI:30616"/>
        <dbReference type="ChEBI" id="CHEBI:43474"/>
        <dbReference type="ChEBI" id="CHEBI:57305"/>
        <dbReference type="ChEBI" id="CHEBI:57925"/>
        <dbReference type="ChEBI" id="CHEBI:58173"/>
        <dbReference type="ChEBI" id="CHEBI:456216"/>
        <dbReference type="EC" id="6.3.2.3"/>
    </reaction>
</comment>
<evidence type="ECO:0000256" key="6">
    <source>
        <dbReference type="ARBA" id="ARBA00022741"/>
    </source>
</evidence>
<dbReference type="GO" id="GO:0043295">
    <property type="term" value="F:glutathione binding"/>
    <property type="evidence" value="ECO:0007669"/>
    <property type="project" value="UniProtKB-UniRule"/>
</dbReference>
<evidence type="ECO:0000256" key="7">
    <source>
        <dbReference type="ARBA" id="ARBA00022840"/>
    </source>
</evidence>
<accession>J7MC38</accession>
<dbReference type="GO" id="GO:0004363">
    <property type="term" value="F:glutathione synthase activity"/>
    <property type="evidence" value="ECO:0007669"/>
    <property type="project" value="UniProtKB-UniRule"/>
</dbReference>
<evidence type="ECO:0000256" key="5">
    <source>
        <dbReference type="ARBA" id="ARBA00022723"/>
    </source>
</evidence>
<dbReference type="AlphaFoldDB" id="J7MC38"/>
<evidence type="ECO:0000256" key="2">
    <source>
        <dbReference type="ARBA" id="ARBA00010385"/>
    </source>
</evidence>
<dbReference type="Proteomes" id="UP000003786">
    <property type="component" value="Chromosome 1"/>
</dbReference>
<dbReference type="OMA" id="CTINDTE"/>
<comment type="cofactor">
    <cofactor evidence="9 11">
        <name>Mg(2+)</name>
        <dbReference type="ChEBI" id="CHEBI:18420"/>
    </cofactor>
    <text evidence="9 11">Binds 1 Mg(2+) ion per subunit.</text>
</comment>
<dbReference type="Gene3D" id="3.30.1490.50">
    <property type="match status" value="1"/>
</dbReference>
<protein>
    <recommendedName>
        <fullName evidence="9">Glutathione synthetase</fullName>
        <shortName evidence="9">GSH-S</shortName>
        <ecNumber evidence="9">6.3.2.3</ecNumber>
    </recommendedName>
</protein>
<evidence type="ECO:0000256" key="8">
    <source>
        <dbReference type="ARBA" id="ARBA00022842"/>
    </source>
</evidence>
<organism evidence="13 14">
    <name type="scientific">Theileria orientalis strain Shintoku</name>
    <dbReference type="NCBI Taxonomy" id="869250"/>
    <lineage>
        <taxon>Eukaryota</taxon>
        <taxon>Sar</taxon>
        <taxon>Alveolata</taxon>
        <taxon>Apicomplexa</taxon>
        <taxon>Aconoidasida</taxon>
        <taxon>Piroplasmida</taxon>
        <taxon>Theileriidae</taxon>
        <taxon>Theileria</taxon>
    </lineage>
</organism>
<dbReference type="InterPro" id="IPR005615">
    <property type="entry name" value="Glutathione_synthase"/>
</dbReference>
<dbReference type="GeneID" id="20713188"/>
<dbReference type="PIRSF" id="PIRSF001558">
    <property type="entry name" value="GSHase"/>
    <property type="match status" value="1"/>
</dbReference>
<dbReference type="SUPFAM" id="SSF56059">
    <property type="entry name" value="Glutathione synthetase ATP-binding domain-like"/>
    <property type="match status" value="1"/>
</dbReference>
<dbReference type="eggNOG" id="KOG0021">
    <property type="taxonomic scope" value="Eukaryota"/>
</dbReference>
<dbReference type="VEuPathDB" id="PiroplasmaDB:TOT_010000245"/>
<proteinExistence type="inferred from homology"/>
<evidence type="ECO:0000256" key="11">
    <source>
        <dbReference type="PIRSR" id="PIRSR001558-2"/>
    </source>
</evidence>
<dbReference type="Pfam" id="PF03917">
    <property type="entry name" value="GSH_synth_ATP"/>
    <property type="match status" value="1"/>
</dbReference>
<reference evidence="13 14" key="1">
    <citation type="journal article" date="2012" name="MBio">
        <title>Comparative genome analysis of three eukaryotic parasites with differing abilities to transform leukocytes reveals key mediators of Theileria-induced leukocyte transformation.</title>
        <authorList>
            <person name="Hayashida K."/>
            <person name="Hara Y."/>
            <person name="Abe T."/>
            <person name="Yamasaki C."/>
            <person name="Toyoda A."/>
            <person name="Kosuge T."/>
            <person name="Suzuki Y."/>
            <person name="Sato Y."/>
            <person name="Kawashima S."/>
            <person name="Katayama T."/>
            <person name="Wakaguri H."/>
            <person name="Inoue N."/>
            <person name="Homma K."/>
            <person name="Tada-Umezaki M."/>
            <person name="Yagi Y."/>
            <person name="Fujii Y."/>
            <person name="Habara T."/>
            <person name="Kanehisa M."/>
            <person name="Watanabe H."/>
            <person name="Ito K."/>
            <person name="Gojobori T."/>
            <person name="Sugawara H."/>
            <person name="Imanishi T."/>
            <person name="Weir W."/>
            <person name="Gardner M."/>
            <person name="Pain A."/>
            <person name="Shiels B."/>
            <person name="Hattori M."/>
            <person name="Nene V."/>
            <person name="Sugimoto C."/>
        </authorList>
    </citation>
    <scope>NUCLEOTIDE SEQUENCE [LARGE SCALE GENOMIC DNA]</scope>
    <source>
        <strain evidence="13 14">Shintoku</strain>
    </source>
</reference>
<evidence type="ECO:0000256" key="1">
    <source>
        <dbReference type="ARBA" id="ARBA00004965"/>
    </source>
</evidence>
<evidence type="ECO:0000256" key="4">
    <source>
        <dbReference type="ARBA" id="ARBA00022684"/>
    </source>
</evidence>
<dbReference type="Gene3D" id="3.40.50.1760">
    <property type="entry name" value="Glutathione synthase, substrate-binding domain superfamily, eukaryotic"/>
    <property type="match status" value="1"/>
</dbReference>
<dbReference type="GO" id="GO:0000287">
    <property type="term" value="F:magnesium ion binding"/>
    <property type="evidence" value="ECO:0007669"/>
    <property type="project" value="UniProtKB-UniRule"/>
</dbReference>
<feature type="domain" description="Glutathione synthase substrate-binding" evidence="12">
    <location>
        <begin position="301"/>
        <end position="441"/>
    </location>
</feature>
<gene>
    <name evidence="13" type="ORF">TOT_010000245</name>
</gene>
<feature type="binding site" evidence="10">
    <location>
        <position position="605"/>
    </location>
    <ligand>
        <name>ATP</name>
        <dbReference type="ChEBI" id="CHEBI:30616"/>
    </ligand>
</feature>
<evidence type="ECO:0000256" key="9">
    <source>
        <dbReference type="PIRNR" id="PIRNR001558"/>
    </source>
</evidence>
<dbReference type="InterPro" id="IPR014042">
    <property type="entry name" value="Glutathione_synthase_a-hlx"/>
</dbReference>
<dbReference type="GO" id="GO:0005829">
    <property type="term" value="C:cytosol"/>
    <property type="evidence" value="ECO:0007669"/>
    <property type="project" value="TreeGrafter"/>
</dbReference>
<dbReference type="InterPro" id="IPR014049">
    <property type="entry name" value="Glutathione_synthase_N_euk"/>
</dbReference>
<keyword evidence="4 9" id="KW-0317">Glutathione biosynthesis</keyword>
<dbReference type="Gene3D" id="3.30.470.20">
    <property type="entry name" value="ATP-grasp fold, B domain"/>
    <property type="match status" value="1"/>
</dbReference>
<feature type="binding site" evidence="10">
    <location>
        <position position="444"/>
    </location>
    <ligand>
        <name>ATP</name>
        <dbReference type="ChEBI" id="CHEBI:30616"/>
    </ligand>
</feature>
<dbReference type="RefSeq" id="XP_009689078.1">
    <property type="nucleotide sequence ID" value="XM_009690783.1"/>
</dbReference>
<feature type="binding site" evidence="10">
    <location>
        <begin position="547"/>
        <end position="550"/>
    </location>
    <ligand>
        <name>ATP</name>
        <dbReference type="ChEBI" id="CHEBI:30616"/>
    </ligand>
</feature>
<dbReference type="GO" id="GO:0005524">
    <property type="term" value="F:ATP binding"/>
    <property type="evidence" value="ECO:0007669"/>
    <property type="project" value="UniProtKB-UniRule"/>
</dbReference>
<keyword evidence="6 9" id="KW-0547">Nucleotide-binding</keyword>
<comment type="similarity">
    <text evidence="2 9">Belongs to the eukaryotic GSH synthase family.</text>
</comment>
<dbReference type="KEGG" id="tot:TOT_010000245"/>
<evidence type="ECO:0000313" key="13">
    <source>
        <dbReference type="EMBL" id="BAM38777.1"/>
    </source>
</evidence>
<keyword evidence="3 9" id="KW-0436">Ligase</keyword>
<dbReference type="Gene3D" id="1.10.1080.10">
    <property type="entry name" value="Glutathione Synthetase, Chain A, domain 3"/>
    <property type="match status" value="1"/>
</dbReference>
<dbReference type="InterPro" id="IPR037013">
    <property type="entry name" value="GSH-S_sub-bd_sf"/>
</dbReference>
<keyword evidence="5 9" id="KW-0479">Metal-binding</keyword>
<dbReference type="EMBL" id="AP011946">
    <property type="protein sequence ID" value="BAM38777.1"/>
    <property type="molecule type" value="Genomic_DNA"/>
</dbReference>
<feature type="binding site" evidence="10">
    <location>
        <position position="603"/>
    </location>
    <ligand>
        <name>substrate</name>
    </ligand>
</feature>